<organism evidence="2 3">
    <name type="scientific">Sedimentitalea xiamensis</name>
    <dbReference type="NCBI Taxonomy" id="3050037"/>
    <lineage>
        <taxon>Bacteria</taxon>
        <taxon>Pseudomonadati</taxon>
        <taxon>Pseudomonadota</taxon>
        <taxon>Alphaproteobacteria</taxon>
        <taxon>Rhodobacterales</taxon>
        <taxon>Paracoccaceae</taxon>
        <taxon>Sedimentitalea</taxon>
    </lineage>
</organism>
<evidence type="ECO:0000256" key="1">
    <source>
        <dbReference type="SAM" id="Phobius"/>
    </source>
</evidence>
<keyword evidence="1" id="KW-1133">Transmembrane helix</keyword>
<dbReference type="Proteomes" id="UP001227126">
    <property type="component" value="Unassembled WGS sequence"/>
</dbReference>
<accession>A0ABT7FJ12</accession>
<keyword evidence="1" id="KW-0812">Transmembrane</keyword>
<gene>
    <name evidence="2" type="ORF">QO034_18710</name>
</gene>
<keyword evidence="3" id="KW-1185">Reference proteome</keyword>
<feature type="transmembrane region" description="Helical" evidence="1">
    <location>
        <begin position="33"/>
        <end position="50"/>
    </location>
</feature>
<keyword evidence="1" id="KW-0472">Membrane</keyword>
<proteinExistence type="predicted"/>
<dbReference type="RefSeq" id="WP_284487052.1">
    <property type="nucleotide sequence ID" value="NZ_JASNJE010000030.1"/>
</dbReference>
<sequence length="74" mass="7728">MDPDLALVLGLTVGAFSVPGMLAAITDGRSRRASAVTILIAAALTFYAFTMKPGGYELSQIPDVFFDVLAGFTS</sequence>
<evidence type="ECO:0000313" key="3">
    <source>
        <dbReference type="Proteomes" id="UP001227126"/>
    </source>
</evidence>
<dbReference type="EMBL" id="JASNJE010000030">
    <property type="protein sequence ID" value="MDK3075124.1"/>
    <property type="molecule type" value="Genomic_DNA"/>
</dbReference>
<evidence type="ECO:0000313" key="2">
    <source>
        <dbReference type="EMBL" id="MDK3075124.1"/>
    </source>
</evidence>
<comment type="caution">
    <text evidence="2">The sequence shown here is derived from an EMBL/GenBank/DDBJ whole genome shotgun (WGS) entry which is preliminary data.</text>
</comment>
<name>A0ABT7FJ12_9RHOB</name>
<protein>
    <submittedName>
        <fullName evidence="2">Uncharacterized protein</fullName>
    </submittedName>
</protein>
<reference evidence="2 3" key="1">
    <citation type="submission" date="2023-05" db="EMBL/GenBank/DDBJ databases">
        <title>Sedimentitalea sp. nov. JM2-8.</title>
        <authorList>
            <person name="Huang J."/>
        </authorList>
    </citation>
    <scope>NUCLEOTIDE SEQUENCE [LARGE SCALE GENOMIC DNA]</scope>
    <source>
        <strain evidence="2 3">JM2-8</strain>
    </source>
</reference>